<dbReference type="NCBIfam" id="TIGR01617">
    <property type="entry name" value="arsC_related"/>
    <property type="match status" value="1"/>
</dbReference>
<dbReference type="Gene3D" id="3.40.30.10">
    <property type="entry name" value="Glutaredoxin"/>
    <property type="match status" value="1"/>
</dbReference>
<comment type="similarity">
    <text evidence="1 2">Belongs to the ArsC family.</text>
</comment>
<dbReference type="CDD" id="cd03035">
    <property type="entry name" value="ArsC_Yffb"/>
    <property type="match status" value="1"/>
</dbReference>
<dbReference type="InterPro" id="IPR036249">
    <property type="entry name" value="Thioredoxin-like_sf"/>
</dbReference>
<keyword evidence="4" id="KW-1185">Reference proteome</keyword>
<dbReference type="Proteomes" id="UP000283003">
    <property type="component" value="Unassembled WGS sequence"/>
</dbReference>
<accession>A0A437GX58</accession>
<dbReference type="PANTHER" id="PTHR30041:SF8">
    <property type="entry name" value="PROTEIN YFFB"/>
    <property type="match status" value="1"/>
</dbReference>
<dbReference type="NCBIfam" id="NF008107">
    <property type="entry name" value="PRK10853.1"/>
    <property type="match status" value="1"/>
</dbReference>
<dbReference type="EMBL" id="RXOL01000003">
    <property type="protein sequence ID" value="RVQ66970.1"/>
    <property type="molecule type" value="Genomic_DNA"/>
</dbReference>
<evidence type="ECO:0000256" key="1">
    <source>
        <dbReference type="ARBA" id="ARBA00007198"/>
    </source>
</evidence>
<dbReference type="PROSITE" id="PS51353">
    <property type="entry name" value="ARSC"/>
    <property type="match status" value="1"/>
</dbReference>
<dbReference type="InterPro" id="IPR006660">
    <property type="entry name" value="Arsenate_reductase-like"/>
</dbReference>
<reference evidence="3 4" key="1">
    <citation type="submission" date="2018-12" db="EMBL/GenBank/DDBJ databases">
        <title>Croceicoccus ponticola sp. nov., a lipolytic bacterium isolated from seawater.</title>
        <authorList>
            <person name="Yoon J.-H."/>
        </authorList>
    </citation>
    <scope>NUCLEOTIDE SEQUENCE [LARGE SCALE GENOMIC DNA]</scope>
    <source>
        <strain evidence="3 4">GM-16</strain>
    </source>
</reference>
<sequence length="115" mass="12851">MSATLYGIPNCDTVKKARQWLDAHGIDHAFHDYKKQGVPEAALRKWVADKGWEVLLNRRGTTFRRLDDADKADIDADKAIALMLAHPSTIKRPVVEHDGGLLVGFDEADWEGALK</sequence>
<dbReference type="Pfam" id="PF03960">
    <property type="entry name" value="ArsC"/>
    <property type="match status" value="1"/>
</dbReference>
<name>A0A437GX58_9SPHN</name>
<protein>
    <submittedName>
        <fullName evidence="3">ArsC family reductase</fullName>
    </submittedName>
</protein>
<comment type="caution">
    <text evidence="3">The sequence shown here is derived from an EMBL/GenBank/DDBJ whole genome shotgun (WGS) entry which is preliminary data.</text>
</comment>
<dbReference type="AlphaFoldDB" id="A0A437GX58"/>
<dbReference type="InterPro" id="IPR006504">
    <property type="entry name" value="Tscrpt_reg_Spx/MgsR"/>
</dbReference>
<evidence type="ECO:0000313" key="4">
    <source>
        <dbReference type="Proteomes" id="UP000283003"/>
    </source>
</evidence>
<dbReference type="PANTHER" id="PTHR30041">
    <property type="entry name" value="ARSENATE REDUCTASE"/>
    <property type="match status" value="1"/>
</dbReference>
<evidence type="ECO:0000256" key="2">
    <source>
        <dbReference type="PROSITE-ProRule" id="PRU01282"/>
    </source>
</evidence>
<gene>
    <name evidence="3" type="ORF">EKN06_08470</name>
</gene>
<evidence type="ECO:0000313" key="3">
    <source>
        <dbReference type="EMBL" id="RVQ66970.1"/>
    </source>
</evidence>
<organism evidence="3 4">
    <name type="scientific">Croceicoccus ponticola</name>
    <dbReference type="NCBI Taxonomy" id="2217664"/>
    <lineage>
        <taxon>Bacteria</taxon>
        <taxon>Pseudomonadati</taxon>
        <taxon>Pseudomonadota</taxon>
        <taxon>Alphaproteobacteria</taxon>
        <taxon>Sphingomonadales</taxon>
        <taxon>Erythrobacteraceae</taxon>
        <taxon>Croceicoccus</taxon>
    </lineage>
</organism>
<dbReference type="OrthoDB" id="9803749at2"/>
<proteinExistence type="inferred from homology"/>
<dbReference type="RefSeq" id="WP_127612483.1">
    <property type="nucleotide sequence ID" value="NZ_RXOL01000003.1"/>
</dbReference>
<dbReference type="SUPFAM" id="SSF52833">
    <property type="entry name" value="Thioredoxin-like"/>
    <property type="match status" value="1"/>
</dbReference>